<dbReference type="InterPro" id="IPR014922">
    <property type="entry name" value="YdhG-like"/>
</dbReference>
<dbReference type="Pfam" id="PF08818">
    <property type="entry name" value="DUF1801"/>
    <property type="match status" value="1"/>
</dbReference>
<gene>
    <name evidence="2" type="ORF">K7472_10430</name>
</gene>
<evidence type="ECO:0000259" key="1">
    <source>
        <dbReference type="Pfam" id="PF08818"/>
    </source>
</evidence>
<sequence>MNEEVRAYVDAIPAEHRPLFDRVDRLVRQACPEASVGISYGMPTYRVGRRRLHLGVWSHGVSLYGWQPARNADFTARHPELLSGKATLRIRPEDAAAIPDDELTELVAQALSP</sequence>
<keyword evidence="3" id="KW-1185">Reference proteome</keyword>
<reference evidence="2 3" key="1">
    <citation type="submission" date="2021-08" db="EMBL/GenBank/DDBJ databases">
        <title>Streptomyces sp. PTM05 isolated from lichen.</title>
        <authorList>
            <person name="Somphong A."/>
            <person name="Phongsopitanun W."/>
            <person name="Tanasupawat S."/>
        </authorList>
    </citation>
    <scope>NUCLEOTIDE SEQUENCE [LARGE SCALE GENOMIC DNA]</scope>
    <source>
        <strain evidence="2 3">Ptm05</strain>
    </source>
</reference>
<proteinExistence type="predicted"/>
<protein>
    <submittedName>
        <fullName evidence="2">DUF1801 domain-containing protein</fullName>
    </submittedName>
</protein>
<evidence type="ECO:0000313" key="3">
    <source>
        <dbReference type="Proteomes" id="UP001198565"/>
    </source>
</evidence>
<name>A0ABS7QPZ0_9ACTN</name>
<comment type="caution">
    <text evidence="2">The sequence shown here is derived from an EMBL/GenBank/DDBJ whole genome shotgun (WGS) entry which is preliminary data.</text>
</comment>
<accession>A0ABS7QPZ0</accession>
<dbReference type="EMBL" id="JAINVZ010000005">
    <property type="protein sequence ID" value="MBY8885261.1"/>
    <property type="molecule type" value="Genomic_DNA"/>
</dbReference>
<feature type="domain" description="YdhG-like" evidence="1">
    <location>
        <begin position="16"/>
        <end position="111"/>
    </location>
</feature>
<dbReference type="Proteomes" id="UP001198565">
    <property type="component" value="Unassembled WGS sequence"/>
</dbReference>
<organism evidence="2 3">
    <name type="scientific">Streptantibioticus parmotrematis</name>
    <dbReference type="NCBI Taxonomy" id="2873249"/>
    <lineage>
        <taxon>Bacteria</taxon>
        <taxon>Bacillati</taxon>
        <taxon>Actinomycetota</taxon>
        <taxon>Actinomycetes</taxon>
        <taxon>Kitasatosporales</taxon>
        <taxon>Streptomycetaceae</taxon>
        <taxon>Streptantibioticus</taxon>
    </lineage>
</organism>
<dbReference type="SUPFAM" id="SSF159888">
    <property type="entry name" value="YdhG-like"/>
    <property type="match status" value="1"/>
</dbReference>
<evidence type="ECO:0000313" key="2">
    <source>
        <dbReference type="EMBL" id="MBY8885261.1"/>
    </source>
</evidence>
<dbReference type="Gene3D" id="3.90.1150.200">
    <property type="match status" value="1"/>
</dbReference>